<dbReference type="Pfam" id="PF04525">
    <property type="entry name" value="LOR"/>
    <property type="match status" value="1"/>
</dbReference>
<proteinExistence type="inferred from homology"/>
<dbReference type="SUPFAM" id="SSF54518">
    <property type="entry name" value="Tubby C-terminal domain-like"/>
    <property type="match status" value="1"/>
</dbReference>
<dbReference type="RefSeq" id="WP_301130792.1">
    <property type="nucleotide sequence ID" value="NZ_JAUHPW010000001.1"/>
</dbReference>
<dbReference type="Gene3D" id="2.40.160.200">
    <property type="entry name" value="LURP1-related"/>
    <property type="match status" value="1"/>
</dbReference>
<evidence type="ECO:0000313" key="3">
    <source>
        <dbReference type="Proteomes" id="UP001172728"/>
    </source>
</evidence>
<dbReference type="EMBL" id="JAUHPW010000001">
    <property type="protein sequence ID" value="MDN4474369.1"/>
    <property type="molecule type" value="Genomic_DNA"/>
</dbReference>
<organism evidence="2 3">
    <name type="scientific">Demequina litoralis</name>
    <dbReference type="NCBI Taxonomy" id="3051660"/>
    <lineage>
        <taxon>Bacteria</taxon>
        <taxon>Bacillati</taxon>
        <taxon>Actinomycetota</taxon>
        <taxon>Actinomycetes</taxon>
        <taxon>Micrococcales</taxon>
        <taxon>Demequinaceae</taxon>
        <taxon>Demequina</taxon>
    </lineage>
</organism>
<dbReference type="Proteomes" id="UP001172728">
    <property type="component" value="Unassembled WGS sequence"/>
</dbReference>
<reference evidence="2" key="1">
    <citation type="submission" date="2023-06" db="EMBL/GenBank/DDBJ databases">
        <title>Sysu t00192.</title>
        <authorList>
            <person name="Gao L."/>
            <person name="Fang B.-Z."/>
            <person name="Li W.-J."/>
        </authorList>
    </citation>
    <scope>NUCLEOTIDE SEQUENCE</scope>
    <source>
        <strain evidence="2">SYSU T00192</strain>
    </source>
</reference>
<gene>
    <name evidence="2" type="ORF">QQX09_00715</name>
</gene>
<protein>
    <recommendedName>
        <fullName evidence="4">LURP-one-related family protein</fullName>
    </recommendedName>
</protein>
<dbReference type="InterPro" id="IPR025659">
    <property type="entry name" value="Tubby-like_C"/>
</dbReference>
<evidence type="ECO:0008006" key="4">
    <source>
        <dbReference type="Google" id="ProtNLM"/>
    </source>
</evidence>
<accession>A0ABT8G609</accession>
<dbReference type="InterPro" id="IPR007612">
    <property type="entry name" value="LOR"/>
</dbReference>
<keyword evidence="3" id="KW-1185">Reference proteome</keyword>
<comment type="caution">
    <text evidence="2">The sequence shown here is derived from an EMBL/GenBank/DDBJ whole genome shotgun (WGS) entry which is preliminary data.</text>
</comment>
<evidence type="ECO:0000256" key="1">
    <source>
        <dbReference type="ARBA" id="ARBA00005437"/>
    </source>
</evidence>
<dbReference type="InterPro" id="IPR038595">
    <property type="entry name" value="LOR_sf"/>
</dbReference>
<sequence>MALPPVPEGYTRYLMKSKFGMGRDFQILAPDTEEQLFFVDGKVGPRPRADVQGPDGALLYEVTGRMFGIPKRMDVTDPAGEQAAHLHAQPFKFVKDKIEVSLASGDEWLLEGNVIEKDYTLRKEDGTVAVQITQKWVTVRDKYTIDILDGVEPGLAFALVWAIDRWVERD</sequence>
<name>A0ABT8G609_9MICO</name>
<evidence type="ECO:0000313" key="2">
    <source>
        <dbReference type="EMBL" id="MDN4474369.1"/>
    </source>
</evidence>
<comment type="similarity">
    <text evidence="1">Belongs to the LOR family.</text>
</comment>